<dbReference type="SUPFAM" id="SSF56281">
    <property type="entry name" value="Metallo-hydrolase/oxidoreductase"/>
    <property type="match status" value="1"/>
</dbReference>
<reference evidence="3 4" key="1">
    <citation type="journal article" date="2001" name="Nucleic Acids Res.">
        <title>The complete genome sequence of the murine respiratory pathogen Mycoplasma pulmonis.</title>
        <authorList>
            <person name="Chambaud I."/>
            <person name="Heilig R."/>
            <person name="Ferris S."/>
            <person name="Barbe V."/>
            <person name="Samson D."/>
            <person name="Galisson F."/>
            <person name="Moszer I."/>
            <person name="Dybvig K."/>
            <person name="Wroblewski H."/>
            <person name="Viari A."/>
            <person name="Rocha E.P.C."/>
            <person name="Blanchard A."/>
        </authorList>
    </citation>
    <scope>NUCLEOTIDE SEQUENCE [LARGE SCALE GENOMIC DNA]</scope>
    <source>
        <strain evidence="3 4">UAB CTIP</strain>
    </source>
</reference>
<dbReference type="Proteomes" id="UP000000528">
    <property type="component" value="Chromosome"/>
</dbReference>
<dbReference type="eggNOG" id="COG0595">
    <property type="taxonomic scope" value="Bacteria"/>
</dbReference>
<feature type="domain" description="Ribonuclease J C-terminal" evidence="1">
    <location>
        <begin position="449"/>
        <end position="546"/>
    </location>
</feature>
<dbReference type="PIR" id="A99600">
    <property type="entry name" value="A99600"/>
</dbReference>
<dbReference type="KEGG" id="mpu:MYPU_7050"/>
<proteinExistence type="predicted"/>
<gene>
    <name evidence="3" type="ordered locus">MYPU_7050</name>
</gene>
<name>Q98PL7_MYCPU</name>
<dbReference type="InterPro" id="IPR041636">
    <property type="entry name" value="RNase_J_C"/>
</dbReference>
<dbReference type="CDD" id="cd07714">
    <property type="entry name" value="RNaseJ_MBL-fold"/>
    <property type="match status" value="1"/>
</dbReference>
<dbReference type="STRING" id="272635.gene:17577316"/>
<protein>
    <submittedName>
        <fullName evidence="3">Uncharacterized protein</fullName>
    </submittedName>
</protein>
<keyword evidence="4" id="KW-1185">Reference proteome</keyword>
<dbReference type="HOGENOM" id="CLU_008727_3_2_14"/>
<dbReference type="BioCyc" id="MPUL272635:G1GT6-718-MONOMER"/>
<dbReference type="Pfam" id="PF17770">
    <property type="entry name" value="RNase_J_C"/>
    <property type="match status" value="1"/>
</dbReference>
<dbReference type="EMBL" id="AL445565">
    <property type="protein sequence ID" value="CAC13878.1"/>
    <property type="molecule type" value="Genomic_DNA"/>
</dbReference>
<dbReference type="InterPro" id="IPR042173">
    <property type="entry name" value="RNase_J_2"/>
</dbReference>
<dbReference type="Gene3D" id="3.40.50.10710">
    <property type="entry name" value="Metallo-hydrolase/oxidoreductase"/>
    <property type="match status" value="1"/>
</dbReference>
<evidence type="ECO:0000259" key="1">
    <source>
        <dbReference type="Pfam" id="PF17770"/>
    </source>
</evidence>
<dbReference type="RefSeq" id="WP_010925506.1">
    <property type="nucleotide sequence ID" value="NC_002771.1"/>
</dbReference>
<sequence length="546" mass="61736">MPKLQFFALGGQDENGKNCFVIEYSDDIFIFNIGAKVPINSTYGVDTVIPSFSYLKKNAKKIRGIFITDTKNSSFSALPWILMQIPGLKIYTSPFSKVNVLDRVSKYKIGHNDYEIITISKDISFGDITIKPIQVFGSVPGTLGFDVQSPMGSVVFLLNFILGENGFFGKTDLLAIKKQVNNNLLALVMDSGKSKNPGFAKDKIHLPKSVEQVFENAKDNERIIVGAYDEEIGSLNYILDLAKKYNRPIITYGKSYGKQIFLIKKINPKFKTSEFLNYKKANFVPNALILVTGTVERLYQRFLRIAKNEDVYLNLKSSDNVIFIAPPVNGIEVIAAHTLDQVTKVSPKILDVTEEEYYRHRPASKDIYQTIDVLRPKYYIPVQGLYRYLVDAAALVRPLGYNTKNTLVLQNGKIAEFDGGKLISHNKKIKQVGDDIIDGFGLGDVSHEVIREREKMASNGVVLISACINKFKQIKGKIEIKYLGLVSIADRDEINDFVRSIVVNNFYDEENSSLKVIQEKIRKQVRKKLYKKIEKEPIVVVVFYKI</sequence>
<dbReference type="Gene3D" id="3.10.20.580">
    <property type="match status" value="1"/>
</dbReference>
<feature type="domain" description="Ribonuclease J beta-CASP" evidence="2">
    <location>
        <begin position="221"/>
        <end position="340"/>
    </location>
</feature>
<dbReference type="PANTHER" id="PTHR43694:SF1">
    <property type="entry name" value="RIBONUCLEASE J"/>
    <property type="match status" value="1"/>
</dbReference>
<dbReference type="Pfam" id="PF22505">
    <property type="entry name" value="RNase_J_b_CASP"/>
    <property type="match status" value="1"/>
</dbReference>
<evidence type="ECO:0000313" key="4">
    <source>
        <dbReference type="Proteomes" id="UP000000528"/>
    </source>
</evidence>
<evidence type="ECO:0000313" key="3">
    <source>
        <dbReference type="EMBL" id="CAC13878.1"/>
    </source>
</evidence>
<dbReference type="InterPro" id="IPR055132">
    <property type="entry name" value="RNase_J_b_CASP"/>
</dbReference>
<dbReference type="Gene3D" id="3.60.15.10">
    <property type="entry name" value="Ribonuclease Z/Hydroxyacylglutathione hydrolase-like"/>
    <property type="match status" value="1"/>
</dbReference>
<organism evidence="4">
    <name type="scientific">Mycoplasmopsis pulmonis (strain UAB CTIP)</name>
    <name type="common">Mycoplasma pulmonis</name>
    <dbReference type="NCBI Taxonomy" id="272635"/>
    <lineage>
        <taxon>Bacteria</taxon>
        <taxon>Bacillati</taxon>
        <taxon>Mycoplasmatota</taxon>
        <taxon>Mycoplasmoidales</taxon>
        <taxon>Metamycoplasmataceae</taxon>
        <taxon>Mycoplasmopsis</taxon>
    </lineage>
</organism>
<accession>Q98PL7</accession>
<evidence type="ECO:0000259" key="2">
    <source>
        <dbReference type="Pfam" id="PF22505"/>
    </source>
</evidence>
<dbReference type="PANTHER" id="PTHR43694">
    <property type="entry name" value="RIBONUCLEASE J"/>
    <property type="match status" value="1"/>
</dbReference>
<dbReference type="AlphaFoldDB" id="Q98PL7"/>
<dbReference type="InterPro" id="IPR036866">
    <property type="entry name" value="RibonucZ/Hydroxyglut_hydro"/>
</dbReference>